<reference evidence="9" key="2">
    <citation type="submission" date="2020-09" db="EMBL/GenBank/DDBJ databases">
        <authorList>
            <person name="Sun Q."/>
            <person name="Zhou Y."/>
        </authorList>
    </citation>
    <scope>NUCLEOTIDE SEQUENCE</scope>
    <source>
        <strain evidence="9">CGMCC 1.12160</strain>
    </source>
</reference>
<dbReference type="InterPro" id="IPR036259">
    <property type="entry name" value="MFS_trans_sf"/>
</dbReference>
<protein>
    <recommendedName>
        <fullName evidence="8">Major facilitator superfamily (MFS) profile domain-containing protein</fullName>
    </recommendedName>
</protein>
<dbReference type="GO" id="GO:0022857">
    <property type="term" value="F:transmembrane transporter activity"/>
    <property type="evidence" value="ECO:0007669"/>
    <property type="project" value="InterPro"/>
</dbReference>
<name>A0A917BG85_9MICO</name>
<feature type="transmembrane region" description="Helical" evidence="7">
    <location>
        <begin position="107"/>
        <end position="126"/>
    </location>
</feature>
<feature type="domain" description="Major facilitator superfamily (MFS) profile" evidence="8">
    <location>
        <begin position="16"/>
        <end position="411"/>
    </location>
</feature>
<keyword evidence="4 7" id="KW-0812">Transmembrane</keyword>
<feature type="transmembrane region" description="Helical" evidence="7">
    <location>
        <begin position="47"/>
        <end position="70"/>
    </location>
</feature>
<keyword evidence="6 7" id="KW-0472">Membrane</keyword>
<keyword evidence="3" id="KW-1003">Cell membrane</keyword>
<comment type="subcellular location">
    <subcellularLocation>
        <location evidence="1">Cell membrane</location>
        <topology evidence="1">Multi-pass membrane protein</topology>
    </subcellularLocation>
</comment>
<dbReference type="PANTHER" id="PTHR23517:SF3">
    <property type="entry name" value="INTEGRAL MEMBRANE TRANSPORT PROTEIN"/>
    <property type="match status" value="1"/>
</dbReference>
<dbReference type="InterPro" id="IPR011701">
    <property type="entry name" value="MFS"/>
</dbReference>
<keyword evidence="2" id="KW-0813">Transport</keyword>
<evidence type="ECO:0000256" key="1">
    <source>
        <dbReference type="ARBA" id="ARBA00004651"/>
    </source>
</evidence>
<organism evidence="9 10">
    <name type="scientific">Ornithinimicrobium tianjinense</name>
    <dbReference type="NCBI Taxonomy" id="1195761"/>
    <lineage>
        <taxon>Bacteria</taxon>
        <taxon>Bacillati</taxon>
        <taxon>Actinomycetota</taxon>
        <taxon>Actinomycetes</taxon>
        <taxon>Micrococcales</taxon>
        <taxon>Ornithinimicrobiaceae</taxon>
        <taxon>Ornithinimicrobium</taxon>
    </lineage>
</organism>
<evidence type="ECO:0000256" key="2">
    <source>
        <dbReference type="ARBA" id="ARBA00022448"/>
    </source>
</evidence>
<sequence length="440" mass="44251">MSGRGGAASGVSSGRLMLGASALTTLGAIPPFLLGSQAVLMMRELDFGAAGLGLAVSVFFAVAAAVTILLGSLIARWSGPGGLLVGGSLVAVGGLGVVWFVHGWPVLVGAMAVLGAANAVCQGVSNRTVATVLPPDRRGLGFGLKQSAVPAAIMLGGLAVPTTTAVFGWRSTFLVTGTIGVLVALAGLAPLVAGALRGRRAARAAEHPVTAARRGDGARHTSAPRDHAPWGPLLLCGVAIAFASSAANFLGAYLASWAHDVGLTIGQAGLLMAAGSGTSVLVRVATGFQADRRYGGNLSVVATMILIGAGCLALIGALPSPWAVVVFGYLGFALGWSWPGLMLYAVARVGRDAPTEASSVVQAGAFVGGALGPVSLGLVISTVGFRTTWYAAAACFLTAGLLTLLARRGFRKDLIARPPAEPLGFGGGRREPRYTTPLPE</sequence>
<dbReference type="AlphaFoldDB" id="A0A917BG85"/>
<gene>
    <name evidence="9" type="ORF">GCM10011366_03870</name>
</gene>
<feature type="transmembrane region" description="Helical" evidence="7">
    <location>
        <begin position="294"/>
        <end position="316"/>
    </location>
</feature>
<proteinExistence type="predicted"/>
<feature type="transmembrane region" description="Helical" evidence="7">
    <location>
        <begin position="359"/>
        <end position="383"/>
    </location>
</feature>
<evidence type="ECO:0000313" key="10">
    <source>
        <dbReference type="Proteomes" id="UP000605670"/>
    </source>
</evidence>
<dbReference type="InterPro" id="IPR050171">
    <property type="entry name" value="MFS_Transporters"/>
</dbReference>
<evidence type="ECO:0000256" key="7">
    <source>
        <dbReference type="SAM" id="Phobius"/>
    </source>
</evidence>
<dbReference type="Gene3D" id="1.20.1250.20">
    <property type="entry name" value="MFS general substrate transporter like domains"/>
    <property type="match status" value="2"/>
</dbReference>
<dbReference type="InterPro" id="IPR020846">
    <property type="entry name" value="MFS_dom"/>
</dbReference>
<feature type="transmembrane region" description="Helical" evidence="7">
    <location>
        <begin position="16"/>
        <end position="35"/>
    </location>
</feature>
<reference evidence="9" key="1">
    <citation type="journal article" date="2014" name="Int. J. Syst. Evol. Microbiol.">
        <title>Complete genome sequence of Corynebacterium casei LMG S-19264T (=DSM 44701T), isolated from a smear-ripened cheese.</title>
        <authorList>
            <consortium name="US DOE Joint Genome Institute (JGI-PGF)"/>
            <person name="Walter F."/>
            <person name="Albersmeier A."/>
            <person name="Kalinowski J."/>
            <person name="Ruckert C."/>
        </authorList>
    </citation>
    <scope>NUCLEOTIDE SEQUENCE</scope>
    <source>
        <strain evidence="9">CGMCC 1.12160</strain>
    </source>
</reference>
<dbReference type="SUPFAM" id="SSF103473">
    <property type="entry name" value="MFS general substrate transporter"/>
    <property type="match status" value="1"/>
</dbReference>
<evidence type="ECO:0000256" key="5">
    <source>
        <dbReference type="ARBA" id="ARBA00022989"/>
    </source>
</evidence>
<keyword evidence="10" id="KW-1185">Reference proteome</keyword>
<evidence type="ECO:0000313" key="9">
    <source>
        <dbReference type="EMBL" id="GGF39459.1"/>
    </source>
</evidence>
<dbReference type="PANTHER" id="PTHR23517">
    <property type="entry name" value="RESISTANCE PROTEIN MDTM, PUTATIVE-RELATED-RELATED"/>
    <property type="match status" value="1"/>
</dbReference>
<keyword evidence="5 7" id="KW-1133">Transmembrane helix</keyword>
<comment type="caution">
    <text evidence="9">The sequence shown here is derived from an EMBL/GenBank/DDBJ whole genome shotgun (WGS) entry which is preliminary data.</text>
</comment>
<dbReference type="Proteomes" id="UP000605670">
    <property type="component" value="Unassembled WGS sequence"/>
</dbReference>
<accession>A0A917BG85</accession>
<feature type="transmembrane region" description="Helical" evidence="7">
    <location>
        <begin position="233"/>
        <end position="255"/>
    </location>
</feature>
<evidence type="ECO:0000259" key="8">
    <source>
        <dbReference type="PROSITE" id="PS50850"/>
    </source>
</evidence>
<feature type="transmembrane region" description="Helical" evidence="7">
    <location>
        <begin position="147"/>
        <end position="167"/>
    </location>
</feature>
<feature type="transmembrane region" description="Helical" evidence="7">
    <location>
        <begin position="173"/>
        <end position="196"/>
    </location>
</feature>
<dbReference type="EMBL" id="BMEM01000001">
    <property type="protein sequence ID" value="GGF39459.1"/>
    <property type="molecule type" value="Genomic_DNA"/>
</dbReference>
<evidence type="ECO:0000256" key="3">
    <source>
        <dbReference type="ARBA" id="ARBA00022475"/>
    </source>
</evidence>
<evidence type="ECO:0000256" key="6">
    <source>
        <dbReference type="ARBA" id="ARBA00023136"/>
    </source>
</evidence>
<feature type="transmembrane region" description="Helical" evidence="7">
    <location>
        <begin position="389"/>
        <end position="407"/>
    </location>
</feature>
<feature type="transmembrane region" description="Helical" evidence="7">
    <location>
        <begin position="261"/>
        <end position="282"/>
    </location>
</feature>
<dbReference type="GO" id="GO:0005886">
    <property type="term" value="C:plasma membrane"/>
    <property type="evidence" value="ECO:0007669"/>
    <property type="project" value="UniProtKB-SubCell"/>
</dbReference>
<dbReference type="Pfam" id="PF07690">
    <property type="entry name" value="MFS_1"/>
    <property type="match status" value="1"/>
</dbReference>
<dbReference type="PROSITE" id="PS50850">
    <property type="entry name" value="MFS"/>
    <property type="match status" value="1"/>
</dbReference>
<evidence type="ECO:0000256" key="4">
    <source>
        <dbReference type="ARBA" id="ARBA00022692"/>
    </source>
</evidence>
<dbReference type="RefSeq" id="WP_188427920.1">
    <property type="nucleotide sequence ID" value="NZ_BAABKH010000010.1"/>
</dbReference>
<feature type="transmembrane region" description="Helical" evidence="7">
    <location>
        <begin position="82"/>
        <end position="101"/>
    </location>
</feature>
<feature type="transmembrane region" description="Helical" evidence="7">
    <location>
        <begin position="322"/>
        <end position="347"/>
    </location>
</feature>